<evidence type="ECO:0000313" key="3">
    <source>
        <dbReference type="RefSeq" id="XP_002737352.1"/>
    </source>
</evidence>
<keyword evidence="2" id="KW-1185">Reference proteome</keyword>
<evidence type="ECO:0000256" key="1">
    <source>
        <dbReference type="SAM" id="MobiDB-lite"/>
    </source>
</evidence>
<protein>
    <submittedName>
        <fullName evidence="3">E3 ubiquitin-protein ligase BRE1A-like</fullName>
    </submittedName>
</protein>
<name>A0ABM0GU17_SACKO</name>
<feature type="region of interest" description="Disordered" evidence="1">
    <location>
        <begin position="214"/>
        <end position="253"/>
    </location>
</feature>
<sequence length="364" mass="41273">MSGKRGPTLALSGSSDEDCSDHDEVANSTEDACPTSPCSSTNSGPTYVRTAGFKHHGHTFYKLHRTKQPKHKKKKHMISTESLITTSFKKKRDPLAALGGPIHRTKPKKEPLPMKLRALPQSFWQQPNAVNTASPANMFKILPPLYKQETGEDVTDVRPVTPPDETKEEKEEKLRETKEKEIKEAKDLKEAKEIKDAKEREIKDAKEREIKDAKEREMKDTKEREIKDSKEKETKEKLRIRPPLCPRPPPRIFTASTAETDLLVTLFDGIENEKKKKIIKRGRPKRVQTVENKGPLQGEDPYMIENITEGLLPMLSLENMKHSSVATHQLSMVSLREGDKSLTLPSLTVEQNYSHMLSELVNAL</sequence>
<dbReference type="Proteomes" id="UP000694865">
    <property type="component" value="Unplaced"/>
</dbReference>
<feature type="region of interest" description="Disordered" evidence="1">
    <location>
        <begin position="1"/>
        <end position="45"/>
    </location>
</feature>
<dbReference type="InterPro" id="IPR053819">
    <property type="entry name" value="TEADIR3_omega_loop"/>
</dbReference>
<feature type="region of interest" description="Disordered" evidence="1">
    <location>
        <begin position="150"/>
        <end position="179"/>
    </location>
</feature>
<evidence type="ECO:0000313" key="2">
    <source>
        <dbReference type="Proteomes" id="UP000694865"/>
    </source>
</evidence>
<feature type="compositionally biased region" description="Polar residues" evidence="1">
    <location>
        <begin position="26"/>
        <end position="45"/>
    </location>
</feature>
<dbReference type="RefSeq" id="XP_002737352.1">
    <property type="nucleotide sequence ID" value="XM_002737306.2"/>
</dbReference>
<gene>
    <name evidence="3" type="primary">LOC100370222</name>
</gene>
<reference evidence="3" key="1">
    <citation type="submission" date="2025-08" db="UniProtKB">
        <authorList>
            <consortium name="RefSeq"/>
        </authorList>
    </citation>
    <scope>IDENTIFICATION</scope>
    <source>
        <tissue evidence="3">Testes</tissue>
    </source>
</reference>
<dbReference type="Pfam" id="PF15238">
    <property type="entry name" value="TEADIR3"/>
    <property type="match status" value="1"/>
</dbReference>
<feature type="compositionally biased region" description="Basic and acidic residues" evidence="1">
    <location>
        <begin position="214"/>
        <end position="239"/>
    </location>
</feature>
<organism evidence="2 3">
    <name type="scientific">Saccoglossus kowalevskii</name>
    <name type="common">Acorn worm</name>
    <dbReference type="NCBI Taxonomy" id="10224"/>
    <lineage>
        <taxon>Eukaryota</taxon>
        <taxon>Metazoa</taxon>
        <taxon>Hemichordata</taxon>
        <taxon>Enteropneusta</taxon>
        <taxon>Harrimaniidae</taxon>
        <taxon>Saccoglossus</taxon>
    </lineage>
</organism>
<dbReference type="GeneID" id="100370222"/>
<feature type="compositionally biased region" description="Basic and acidic residues" evidence="1">
    <location>
        <begin position="164"/>
        <end position="179"/>
    </location>
</feature>
<accession>A0ABM0GU17</accession>
<proteinExistence type="predicted"/>